<dbReference type="GO" id="GO:0033281">
    <property type="term" value="C:TAT protein transport complex"/>
    <property type="evidence" value="ECO:0007669"/>
    <property type="project" value="UniProtKB-UniRule"/>
</dbReference>
<proteinExistence type="inferred from homology"/>
<dbReference type="Pfam" id="PF02416">
    <property type="entry name" value="TatA_B_E"/>
    <property type="match status" value="1"/>
</dbReference>
<dbReference type="PRINTS" id="PR01506">
    <property type="entry name" value="TATBPROTEIN"/>
</dbReference>
<name>A0A369WC17_9GAMM</name>
<dbReference type="GO" id="GO:0008320">
    <property type="term" value="F:protein transmembrane transporter activity"/>
    <property type="evidence" value="ECO:0007669"/>
    <property type="project" value="UniProtKB-UniRule"/>
</dbReference>
<comment type="function">
    <text evidence="9">Part of the twin-arginine translocation (Tat) system that transports large folded proteins containing a characteristic twin-arginine motif in their signal peptide across membranes. Together with TatC, TatB is part of a receptor directly interacting with Tat signal peptides. TatB may form an oligomeric binding site that transiently accommodates folded Tat precursor proteins before their translocation.</text>
</comment>
<dbReference type="InterPro" id="IPR018448">
    <property type="entry name" value="TatB"/>
</dbReference>
<evidence type="ECO:0000256" key="1">
    <source>
        <dbReference type="ARBA" id="ARBA00004167"/>
    </source>
</evidence>
<feature type="region of interest" description="Disordered" evidence="10">
    <location>
        <begin position="59"/>
        <end position="119"/>
    </location>
</feature>
<dbReference type="GO" id="GO:0043953">
    <property type="term" value="P:protein transport by the Tat complex"/>
    <property type="evidence" value="ECO:0007669"/>
    <property type="project" value="UniProtKB-UniRule"/>
</dbReference>
<dbReference type="HAMAP" id="MF_00237">
    <property type="entry name" value="TatB"/>
    <property type="match status" value="1"/>
</dbReference>
<protein>
    <recommendedName>
        <fullName evidence="9">Sec-independent protein translocase protein TatB</fullName>
    </recommendedName>
</protein>
<feature type="compositionally biased region" description="Basic and acidic residues" evidence="10">
    <location>
        <begin position="59"/>
        <end position="90"/>
    </location>
</feature>
<dbReference type="PANTHER" id="PTHR33162:SF1">
    <property type="entry name" value="SEC-INDEPENDENT PROTEIN TRANSLOCASE PROTEIN TATA, CHLOROPLASTIC"/>
    <property type="match status" value="1"/>
</dbReference>
<evidence type="ECO:0000256" key="3">
    <source>
        <dbReference type="ARBA" id="ARBA00022475"/>
    </source>
</evidence>
<dbReference type="OrthoDB" id="9816005at2"/>
<evidence type="ECO:0000256" key="8">
    <source>
        <dbReference type="ARBA" id="ARBA00023136"/>
    </source>
</evidence>
<comment type="caution">
    <text evidence="11">The sequence shown here is derived from an EMBL/GenBank/DDBJ whole genome shotgun (WGS) entry which is preliminary data.</text>
</comment>
<keyword evidence="2 9" id="KW-0813">Transport</keyword>
<keyword evidence="12" id="KW-1185">Reference proteome</keyword>
<evidence type="ECO:0000256" key="9">
    <source>
        <dbReference type="HAMAP-Rule" id="MF_00237"/>
    </source>
</evidence>
<organism evidence="11 12">
    <name type="scientific">Motiliproteus coralliicola</name>
    <dbReference type="NCBI Taxonomy" id="2283196"/>
    <lineage>
        <taxon>Bacteria</taxon>
        <taxon>Pseudomonadati</taxon>
        <taxon>Pseudomonadota</taxon>
        <taxon>Gammaproteobacteria</taxon>
        <taxon>Oceanospirillales</taxon>
        <taxon>Oceanospirillaceae</taxon>
        <taxon>Motiliproteus</taxon>
    </lineage>
</organism>
<reference evidence="11 12" key="1">
    <citation type="submission" date="2018-07" db="EMBL/GenBank/DDBJ databases">
        <title>Motiliproteus coralliicola sp. nov., a bacterium isolated from Coral.</title>
        <authorList>
            <person name="Wang G."/>
        </authorList>
    </citation>
    <scope>NUCLEOTIDE SEQUENCE [LARGE SCALE GENOMIC DNA]</scope>
    <source>
        <strain evidence="11 12">C34</strain>
    </source>
</reference>
<comment type="subunit">
    <text evidence="9">The Tat system comprises two distinct complexes: a TatABC complex, containing multiple copies of TatA, TatB and TatC subunits, and a separate TatA complex, containing only TatA subunits. Substrates initially bind to the TatABC complex, which probably triggers association of the separate TatA complex to form the active translocon.</text>
</comment>
<keyword evidence="8 9" id="KW-0472">Membrane</keyword>
<dbReference type="AlphaFoldDB" id="A0A369WC17"/>
<accession>A0A369WC17</accession>
<dbReference type="PANTHER" id="PTHR33162">
    <property type="entry name" value="SEC-INDEPENDENT PROTEIN TRANSLOCASE PROTEIN TATA, CHLOROPLASTIC"/>
    <property type="match status" value="1"/>
</dbReference>
<evidence type="ECO:0000256" key="2">
    <source>
        <dbReference type="ARBA" id="ARBA00022448"/>
    </source>
</evidence>
<keyword evidence="4 9" id="KW-0812">Transmembrane</keyword>
<dbReference type="Gene3D" id="1.20.5.3310">
    <property type="match status" value="1"/>
</dbReference>
<comment type="subcellular location">
    <subcellularLocation>
        <location evidence="9">Cell membrane</location>
        <topology evidence="9">Single-pass membrane protein</topology>
    </subcellularLocation>
    <subcellularLocation>
        <location evidence="1">Membrane</location>
        <topology evidence="1">Single-pass membrane protein</topology>
    </subcellularLocation>
</comment>
<keyword evidence="7 9" id="KW-0811">Translocation</keyword>
<evidence type="ECO:0000256" key="5">
    <source>
        <dbReference type="ARBA" id="ARBA00022927"/>
    </source>
</evidence>
<gene>
    <name evidence="9 11" type="primary">tatB</name>
    <name evidence="11" type="ORF">DV711_13895</name>
</gene>
<dbReference type="NCBIfam" id="TIGR01410">
    <property type="entry name" value="tatB"/>
    <property type="match status" value="1"/>
</dbReference>
<dbReference type="RefSeq" id="WP_114696333.1">
    <property type="nucleotide sequence ID" value="NZ_QQOH01000004.1"/>
</dbReference>
<keyword evidence="3 9" id="KW-1003">Cell membrane</keyword>
<evidence type="ECO:0000256" key="7">
    <source>
        <dbReference type="ARBA" id="ARBA00023010"/>
    </source>
</evidence>
<sequence>MFDIGFTELLIVGVVALIVLGPERLPHAVKTAGMWIGKIKRTLGSVQKEISEELRVEEMRREAKEQQEQLEKQVDSMTKPFHESLREDLLKPSPQPEATATTEASDAPVSPESRKPSAE</sequence>
<evidence type="ECO:0000256" key="4">
    <source>
        <dbReference type="ARBA" id="ARBA00022692"/>
    </source>
</evidence>
<evidence type="ECO:0000313" key="12">
    <source>
        <dbReference type="Proteomes" id="UP000253769"/>
    </source>
</evidence>
<evidence type="ECO:0000313" key="11">
    <source>
        <dbReference type="EMBL" id="RDE18719.1"/>
    </source>
</evidence>
<keyword evidence="6 9" id="KW-1133">Transmembrane helix</keyword>
<dbReference type="EMBL" id="QQOH01000004">
    <property type="protein sequence ID" value="RDE18719.1"/>
    <property type="molecule type" value="Genomic_DNA"/>
</dbReference>
<evidence type="ECO:0000256" key="10">
    <source>
        <dbReference type="SAM" id="MobiDB-lite"/>
    </source>
</evidence>
<keyword evidence="5 9" id="KW-0653">Protein transport</keyword>
<evidence type="ECO:0000256" key="6">
    <source>
        <dbReference type="ARBA" id="ARBA00022989"/>
    </source>
</evidence>
<dbReference type="InterPro" id="IPR003369">
    <property type="entry name" value="TatA/B/E"/>
</dbReference>
<comment type="similarity">
    <text evidence="9">Belongs to the TatB family.</text>
</comment>
<dbReference type="Proteomes" id="UP000253769">
    <property type="component" value="Unassembled WGS sequence"/>
</dbReference>